<protein>
    <recommendedName>
        <fullName evidence="4">DUF418 domain-containing protein</fullName>
    </recommendedName>
</protein>
<reference evidence="3" key="1">
    <citation type="journal article" date="2014" name="Environ. Microbiol.">
        <title>Comparative genomics of the marine bacterial genus Glaciecola reveals the high degree of genomic diversity and genomic characteristic for cold adaptation.</title>
        <authorList>
            <person name="Qin Q.L."/>
            <person name="Xie B.B."/>
            <person name="Yu Y."/>
            <person name="Shu Y.L."/>
            <person name="Rong J.C."/>
            <person name="Zhang Y.J."/>
            <person name="Zhao D.L."/>
            <person name="Chen X.L."/>
            <person name="Zhang X.Y."/>
            <person name="Chen B."/>
            <person name="Zhou B.C."/>
            <person name="Zhang Y.Z."/>
        </authorList>
    </citation>
    <scope>NUCLEOTIDE SEQUENCE [LARGE SCALE GENOMIC DNA]</scope>
    <source>
        <strain evidence="3">ACAM 615</strain>
    </source>
</reference>
<dbReference type="PANTHER" id="PTHR30590:SF2">
    <property type="entry name" value="INNER MEMBRANE PROTEIN"/>
    <property type="match status" value="1"/>
</dbReference>
<feature type="transmembrane region" description="Helical" evidence="1">
    <location>
        <begin position="301"/>
        <end position="321"/>
    </location>
</feature>
<feature type="transmembrane region" description="Helical" evidence="1">
    <location>
        <begin position="333"/>
        <end position="359"/>
    </location>
</feature>
<keyword evidence="1" id="KW-1133">Transmembrane helix</keyword>
<evidence type="ECO:0000313" key="2">
    <source>
        <dbReference type="EMBL" id="GAC28112.1"/>
    </source>
</evidence>
<feature type="transmembrane region" description="Helical" evidence="1">
    <location>
        <begin position="379"/>
        <end position="400"/>
    </location>
</feature>
<evidence type="ECO:0000313" key="3">
    <source>
        <dbReference type="Proteomes" id="UP000006251"/>
    </source>
</evidence>
<feature type="transmembrane region" description="Helical" evidence="1">
    <location>
        <begin position="168"/>
        <end position="190"/>
    </location>
</feature>
<dbReference type="InterPro" id="IPR052529">
    <property type="entry name" value="Bact_Transport_Assoc"/>
</dbReference>
<name>K6ZCN1_9ALTE</name>
<sequence length="406" mass="46426">MHAEPHETNAFRDSELPELAPISTSERINTLDMLRGFALIGILMMNIEWFNRAISEGLTLDYSLTGADWVASWSVKLFVEGKFYKLFSLLFGMGFAVMLLRAKDTERPFGAWFIRRMGFLYLFGICHLIFLWEGDILNSYAIGGLFLLAWIYITRLKLMRFFSGYTAFLRMGIVITFLPIFIGIGLSLYFGNVRSMDVITDIYEQNVEARARAEIITKDTELSEPLIKFAEALESGEEEEKDIDEDSLEQQDLIEYKAEQYFIEQYLKDKDIANERAAFTQDSYWVATKFRFKRALFQMPISLITGLLVFFPLFLIGYWFVASGVIREPRKHLLLFKTMAWVGLPLGLFFSAGGLLIIVHPVTAHADQINIAANFIFNASQYLVTAGYLGVFVLICLTATGHRLFS</sequence>
<feature type="transmembrane region" description="Helical" evidence="1">
    <location>
        <begin position="138"/>
        <end position="156"/>
    </location>
</feature>
<dbReference type="STRING" id="1121922.GCA_000428905_03777"/>
<proteinExistence type="predicted"/>
<keyword evidence="1" id="KW-0812">Transmembrane</keyword>
<dbReference type="OrthoDB" id="9807744at2"/>
<keyword evidence="3" id="KW-1185">Reference proteome</keyword>
<dbReference type="AlphaFoldDB" id="K6ZCN1"/>
<comment type="caution">
    <text evidence="2">The sequence shown here is derived from an EMBL/GenBank/DDBJ whole genome shotgun (WGS) entry which is preliminary data.</text>
</comment>
<accession>K6ZCN1</accession>
<feature type="transmembrane region" description="Helical" evidence="1">
    <location>
        <begin position="83"/>
        <end position="100"/>
    </location>
</feature>
<gene>
    <name evidence="2" type="ORF">GPAL_1239</name>
</gene>
<dbReference type="PANTHER" id="PTHR30590">
    <property type="entry name" value="INNER MEMBRANE PROTEIN"/>
    <property type="match status" value="1"/>
</dbReference>
<evidence type="ECO:0008006" key="4">
    <source>
        <dbReference type="Google" id="ProtNLM"/>
    </source>
</evidence>
<dbReference type="Proteomes" id="UP000006251">
    <property type="component" value="Unassembled WGS sequence"/>
</dbReference>
<organism evidence="2 3">
    <name type="scientific">Brumicola pallidula DSM 14239 = ACAM 615</name>
    <dbReference type="NCBI Taxonomy" id="1121922"/>
    <lineage>
        <taxon>Bacteria</taxon>
        <taxon>Pseudomonadati</taxon>
        <taxon>Pseudomonadota</taxon>
        <taxon>Gammaproteobacteria</taxon>
        <taxon>Alteromonadales</taxon>
        <taxon>Alteromonadaceae</taxon>
        <taxon>Brumicola</taxon>
    </lineage>
</organism>
<feature type="transmembrane region" description="Helical" evidence="1">
    <location>
        <begin position="112"/>
        <end position="132"/>
    </location>
</feature>
<dbReference type="EMBL" id="BAEQ01000023">
    <property type="protein sequence ID" value="GAC28112.1"/>
    <property type="molecule type" value="Genomic_DNA"/>
</dbReference>
<dbReference type="RefSeq" id="WP_006010067.1">
    <property type="nucleotide sequence ID" value="NZ_AUAV01000026.1"/>
</dbReference>
<keyword evidence="1" id="KW-0472">Membrane</keyword>
<evidence type="ECO:0000256" key="1">
    <source>
        <dbReference type="SAM" id="Phobius"/>
    </source>
</evidence>